<feature type="domain" description="Methyl-accepting transducer" evidence="2">
    <location>
        <begin position="300"/>
        <end position="437"/>
    </location>
</feature>
<organism evidence="3 4">
    <name type="scientific">Agrobacterium arsenijevicii</name>
    <dbReference type="NCBI Taxonomy" id="1585697"/>
    <lineage>
        <taxon>Bacteria</taxon>
        <taxon>Pseudomonadati</taxon>
        <taxon>Pseudomonadota</taxon>
        <taxon>Alphaproteobacteria</taxon>
        <taxon>Hyphomicrobiales</taxon>
        <taxon>Rhizobiaceae</taxon>
        <taxon>Rhizobium/Agrobacterium group</taxon>
        <taxon>Agrobacterium</taxon>
    </lineage>
</organism>
<keyword evidence="1" id="KW-0807">Transducer</keyword>
<protein>
    <submittedName>
        <fullName evidence="3">Chemotaxis protein</fullName>
    </submittedName>
</protein>
<dbReference type="EMBL" id="JWIT01000005">
    <property type="protein sequence ID" value="KJF73708.1"/>
    <property type="molecule type" value="Genomic_DNA"/>
</dbReference>
<dbReference type="InterPro" id="IPR004089">
    <property type="entry name" value="MCPsignal_dom"/>
</dbReference>
<accession>A0ABR5D9E9</accession>
<comment type="caution">
    <text evidence="3">The sequence shown here is derived from an EMBL/GenBank/DDBJ whole genome shotgun (WGS) entry which is preliminary data.</text>
</comment>
<evidence type="ECO:0000256" key="1">
    <source>
        <dbReference type="PROSITE-ProRule" id="PRU00284"/>
    </source>
</evidence>
<sequence length="583" mass="63087">MGNSVVVRNQPKAEASDPQVYLTARLATAQSRIEKTFLEGGSVLVSVMDILSQLITILDRMTGSMDGDTADTAMANMQKTIEDMIRLPETEQVRQAAFVEMSSLCKSASGHVDDIRETIRYLKTFAVTVKITGAGIAEFSSFAEEIRERIHFGGTEVGKFAQYLDLMDKQLARARDVSAVIGADFEATIPSIVGGLKTNSGRIGEQHRAMTAMATKVKSVAQGVQGKIAATLSSLQIGDITRQRVEHVQTTLALFNDYLNSKEAQALNATEMDALYDTVFEMISAQIDEMATTFQQDCRKIFAGISSFADDAATILSLRDTLVEDAANDGGSALQLLEKDIAKACDLAGRVQEGIADANAVVSSVTGTAQDLLHGIEVLRSIKTEIHYMALNSNLRCSKLGDEGRSVNVVSGELRVFADKLESPAESIVSNLHRIESAIGNLMTAESQSAGDLREPLNEALEAISRAKDQMETGLQDLATEGQAVFSRISAAVIKLDFESELGDVLNECRQVASDLISGDAPDISAFAEKIQPFSTQIYKLYTMAQERDVHLRYLPVDLAPAQKEPASTAVEDDDDLFADALF</sequence>
<dbReference type="PROSITE" id="PS50111">
    <property type="entry name" value="CHEMOTAXIS_TRANSDUC_2"/>
    <property type="match status" value="1"/>
</dbReference>
<evidence type="ECO:0000259" key="2">
    <source>
        <dbReference type="PROSITE" id="PS50111"/>
    </source>
</evidence>
<gene>
    <name evidence="3" type="ORF">RP75_10315</name>
</gene>
<reference evidence="3 4" key="1">
    <citation type="submission" date="2014-12" db="EMBL/GenBank/DDBJ databases">
        <authorList>
            <person name="Kuzmanovic N."/>
            <person name="Pulawska J."/>
            <person name="Obradovic A."/>
        </authorList>
    </citation>
    <scope>NUCLEOTIDE SEQUENCE [LARGE SCALE GENOMIC DNA]</scope>
    <source>
        <strain evidence="3 4">KFB 330</strain>
    </source>
</reference>
<keyword evidence="4" id="KW-1185">Reference proteome</keyword>
<dbReference type="Gene3D" id="1.10.287.950">
    <property type="entry name" value="Methyl-accepting chemotaxis protein"/>
    <property type="match status" value="1"/>
</dbReference>
<evidence type="ECO:0000313" key="3">
    <source>
        <dbReference type="EMBL" id="KJF73708.1"/>
    </source>
</evidence>
<proteinExistence type="predicted"/>
<evidence type="ECO:0000313" key="4">
    <source>
        <dbReference type="Proteomes" id="UP000032564"/>
    </source>
</evidence>
<name>A0ABR5D9E9_9HYPH</name>
<dbReference type="SUPFAM" id="SSF58104">
    <property type="entry name" value="Methyl-accepting chemotaxis protein (MCP) signaling domain"/>
    <property type="match status" value="1"/>
</dbReference>
<dbReference type="Proteomes" id="UP000032564">
    <property type="component" value="Unassembled WGS sequence"/>
</dbReference>